<comment type="caution">
    <text evidence="3">The sequence shown here is derived from an EMBL/GenBank/DDBJ whole genome shotgun (WGS) entry which is preliminary data.</text>
</comment>
<keyword evidence="4" id="KW-1185">Reference proteome</keyword>
<sequence>MDATDLMSLVALSLIFFAMSRANCFVSGDRSPKEASAVTSLAPVVLLLALPSISDLSLSFTSSRKSSMLPSFSGASGERGGQLPSAPGFRITILVGEEEEEEGLSCFFREFVTVDCLPIRTPCPDSLAIET</sequence>
<reference evidence="3" key="2">
    <citation type="submission" date="2023-04" db="EMBL/GenBank/DDBJ databases">
        <authorList>
            <person name="Bruccoleri R.E."/>
            <person name="Oakeley E.J."/>
            <person name="Faust A.-M."/>
            <person name="Dessus-Babus S."/>
            <person name="Altorfer M."/>
            <person name="Burckhardt D."/>
            <person name="Oertli M."/>
            <person name="Naumann U."/>
            <person name="Petersen F."/>
            <person name="Wong J."/>
        </authorList>
    </citation>
    <scope>NUCLEOTIDE SEQUENCE</scope>
    <source>
        <strain evidence="3">GSM-AAB239-AS_SAM_17_03QT</strain>
        <tissue evidence="3">Leaf</tissue>
    </source>
</reference>
<accession>A0AAX6EJY9</accession>
<evidence type="ECO:0000313" key="4">
    <source>
        <dbReference type="Proteomes" id="UP001140949"/>
    </source>
</evidence>
<gene>
    <name evidence="3" type="ORF">M6B38_182865</name>
</gene>
<dbReference type="AlphaFoldDB" id="A0AAX6EJY9"/>
<feature type="chain" id="PRO_5043466776" description="Secreted protein" evidence="2">
    <location>
        <begin position="23"/>
        <end position="131"/>
    </location>
</feature>
<dbReference type="EMBL" id="JANAVB010035820">
    <property type="protein sequence ID" value="KAJ6804363.1"/>
    <property type="molecule type" value="Genomic_DNA"/>
</dbReference>
<keyword evidence="2" id="KW-0732">Signal</keyword>
<proteinExistence type="predicted"/>
<name>A0AAX6EJY9_IRIPA</name>
<evidence type="ECO:0008006" key="5">
    <source>
        <dbReference type="Google" id="ProtNLM"/>
    </source>
</evidence>
<feature type="region of interest" description="Disordered" evidence="1">
    <location>
        <begin position="64"/>
        <end position="84"/>
    </location>
</feature>
<protein>
    <recommendedName>
        <fullName evidence="5">Secreted protein</fullName>
    </recommendedName>
</protein>
<evidence type="ECO:0000256" key="1">
    <source>
        <dbReference type="SAM" id="MobiDB-lite"/>
    </source>
</evidence>
<evidence type="ECO:0000256" key="2">
    <source>
        <dbReference type="SAM" id="SignalP"/>
    </source>
</evidence>
<reference evidence="3" key="1">
    <citation type="journal article" date="2023" name="GigaByte">
        <title>Genome assembly of the bearded iris, Iris pallida Lam.</title>
        <authorList>
            <person name="Bruccoleri R.E."/>
            <person name="Oakeley E.J."/>
            <person name="Faust A.M.E."/>
            <person name="Altorfer M."/>
            <person name="Dessus-Babus S."/>
            <person name="Burckhardt D."/>
            <person name="Oertli M."/>
            <person name="Naumann U."/>
            <person name="Petersen F."/>
            <person name="Wong J."/>
        </authorList>
    </citation>
    <scope>NUCLEOTIDE SEQUENCE</scope>
    <source>
        <strain evidence="3">GSM-AAB239-AS_SAM_17_03QT</strain>
    </source>
</reference>
<evidence type="ECO:0000313" key="3">
    <source>
        <dbReference type="EMBL" id="KAJ6804363.1"/>
    </source>
</evidence>
<dbReference type="Proteomes" id="UP001140949">
    <property type="component" value="Unassembled WGS sequence"/>
</dbReference>
<organism evidence="3 4">
    <name type="scientific">Iris pallida</name>
    <name type="common">Sweet iris</name>
    <dbReference type="NCBI Taxonomy" id="29817"/>
    <lineage>
        <taxon>Eukaryota</taxon>
        <taxon>Viridiplantae</taxon>
        <taxon>Streptophyta</taxon>
        <taxon>Embryophyta</taxon>
        <taxon>Tracheophyta</taxon>
        <taxon>Spermatophyta</taxon>
        <taxon>Magnoliopsida</taxon>
        <taxon>Liliopsida</taxon>
        <taxon>Asparagales</taxon>
        <taxon>Iridaceae</taxon>
        <taxon>Iridoideae</taxon>
        <taxon>Irideae</taxon>
        <taxon>Iris</taxon>
    </lineage>
</organism>
<feature type="signal peptide" evidence="2">
    <location>
        <begin position="1"/>
        <end position="22"/>
    </location>
</feature>